<feature type="region of interest" description="Disordered" evidence="1">
    <location>
        <begin position="348"/>
        <end position="420"/>
    </location>
</feature>
<dbReference type="EMBL" id="SELW01000580">
    <property type="protein sequence ID" value="TID20387.1"/>
    <property type="molecule type" value="Genomic_DNA"/>
</dbReference>
<feature type="region of interest" description="Disordered" evidence="1">
    <location>
        <begin position="237"/>
        <end position="256"/>
    </location>
</feature>
<protein>
    <recommendedName>
        <fullName evidence="2">Ams2/SPT21 N-terminal domain-containing protein</fullName>
    </recommendedName>
</protein>
<feature type="region of interest" description="Disordered" evidence="1">
    <location>
        <begin position="141"/>
        <end position="173"/>
    </location>
</feature>
<feature type="compositionally biased region" description="Low complexity" evidence="1">
    <location>
        <begin position="156"/>
        <end position="167"/>
    </location>
</feature>
<organism evidence="3 4">
    <name type="scientific">Pichia inconspicua</name>
    <dbReference type="NCBI Taxonomy" id="52247"/>
    <lineage>
        <taxon>Eukaryota</taxon>
        <taxon>Fungi</taxon>
        <taxon>Dikarya</taxon>
        <taxon>Ascomycota</taxon>
        <taxon>Saccharomycotina</taxon>
        <taxon>Pichiomycetes</taxon>
        <taxon>Pichiales</taxon>
        <taxon>Pichiaceae</taxon>
        <taxon>Pichia</taxon>
    </lineage>
</organism>
<comment type="caution">
    <text evidence="3">The sequence shown here is derived from an EMBL/GenBank/DDBJ whole genome shotgun (WGS) entry which is preliminary data.</text>
</comment>
<dbReference type="Proteomes" id="UP000307173">
    <property type="component" value="Unassembled WGS sequence"/>
</dbReference>
<sequence length="701" mass="77696">MNSSPQPYDKHVNVKLLYTFDDCNTFLARSPSPLLAKILTLPNTPPHNGAQIGCVPLKACLNILYSISPEWFQNNSIYSIYYKDTVESGEPYVATGLSSNITPDILITGRLTSNILNLYQPNSSADTLDIKLRFSSVTNHLSNPSIPRKRQRKSNSKSLQSSDSKNLPQLASRTQSLPFITQDSLAHKIRISDMMLSTVNEEVDATGEPIASRFSNYHKIKLNDTNNNSQNNHQFEQHVLDSQQQQQQQQQPVRARKTKSFIQSVVKIGDNNVSSSTRKKIASISKNCVNCLTNSNPPYKFFKDGIFEMGNSGFLCATCTDYQSNNNIKLLRERGYMGSKGLLDDPYAKNMLNSSSSTSATSSNSNKRPKRKNISSSSPFLSSSPKNLQNGFTTSKKKQSTKSSVIQNALPQSNLTQQQQSTFDITSFTHDDLMSMLKIESVPQNQQLQSLQFSSSLPITHMDDFFTIPTLNSKGNTPQDNTPLNATKLNTTLIPLDDEDKENMPPQKNGNFSTHNISPSIQHIIDSFSNEPSSPSKSTTDWNYDFFGNDNDLSDNNDDDESERDIKAILNNTDGVADTSDSNNVPCTEVDIASVDKYEITPRDVPTQPSDDTETNNTVITKETVETKTTANTLMPPLQSSVTVAVGVESKKSRVMMPSSPFFHVDKTLDSTALNLTGTDSLVDWNSHSSPVTDPLCYSEK</sequence>
<evidence type="ECO:0000313" key="4">
    <source>
        <dbReference type="Proteomes" id="UP000307173"/>
    </source>
</evidence>
<dbReference type="InterPro" id="IPR057725">
    <property type="entry name" value="Ams2-SPT21_N"/>
</dbReference>
<dbReference type="STRING" id="52247.A0A4T0WYA2"/>
<keyword evidence="4" id="KW-1185">Reference proteome</keyword>
<reference evidence="3 4" key="1">
    <citation type="journal article" date="2019" name="Front. Genet.">
        <title>Whole-Genome Sequencing of the Opportunistic Yeast Pathogen Candida inconspicua Uncovers Its Hybrid Origin.</title>
        <authorList>
            <person name="Mixao V."/>
            <person name="Hansen A.P."/>
            <person name="Saus E."/>
            <person name="Boekhout T."/>
            <person name="Lass-Florl C."/>
            <person name="Gabaldon T."/>
        </authorList>
    </citation>
    <scope>NUCLEOTIDE SEQUENCE [LARGE SCALE GENOMIC DNA]</scope>
    <source>
        <strain evidence="3 4">CBS 180</strain>
    </source>
</reference>
<gene>
    <name evidence="3" type="ORF">CANINC_003632</name>
</gene>
<evidence type="ECO:0000256" key="1">
    <source>
        <dbReference type="SAM" id="MobiDB-lite"/>
    </source>
</evidence>
<feature type="compositionally biased region" description="Polar residues" evidence="1">
    <location>
        <begin position="405"/>
        <end position="420"/>
    </location>
</feature>
<name>A0A4T0WYA2_9ASCO</name>
<proteinExistence type="predicted"/>
<feature type="compositionally biased region" description="Low complexity" evidence="1">
    <location>
        <begin position="375"/>
        <end position="385"/>
    </location>
</feature>
<feature type="compositionally biased region" description="Low complexity" evidence="1">
    <location>
        <begin position="353"/>
        <end position="366"/>
    </location>
</feature>
<dbReference type="AlphaFoldDB" id="A0A4T0WYA2"/>
<feature type="domain" description="Ams2/SPT21 N-terminal" evidence="2">
    <location>
        <begin position="10"/>
        <end position="137"/>
    </location>
</feature>
<accession>A0A4T0WYA2</accession>
<evidence type="ECO:0000313" key="3">
    <source>
        <dbReference type="EMBL" id="TID20387.1"/>
    </source>
</evidence>
<dbReference type="Pfam" id="PF25823">
    <property type="entry name" value="Ams2-SPT21_N"/>
    <property type="match status" value="1"/>
</dbReference>
<dbReference type="OrthoDB" id="3199820at2759"/>
<evidence type="ECO:0000259" key="2">
    <source>
        <dbReference type="Pfam" id="PF25823"/>
    </source>
</evidence>